<dbReference type="GO" id="GO:0016020">
    <property type="term" value="C:membrane"/>
    <property type="evidence" value="ECO:0007669"/>
    <property type="project" value="InterPro"/>
</dbReference>
<accession>A0A1B4VA04</accession>
<dbReference type="Gene3D" id="1.25.60.10">
    <property type="entry name" value="MgtE N-terminal domain-like"/>
    <property type="match status" value="1"/>
</dbReference>
<dbReference type="SUPFAM" id="SSF158791">
    <property type="entry name" value="MgtE N-terminal domain-like"/>
    <property type="match status" value="1"/>
</dbReference>
<dbReference type="InterPro" id="IPR046342">
    <property type="entry name" value="CBS_dom_sf"/>
</dbReference>
<name>A0A1B4VA04_9GAMM</name>
<dbReference type="SUPFAM" id="SSF54631">
    <property type="entry name" value="CBS-domain pair"/>
    <property type="match status" value="1"/>
</dbReference>
<dbReference type="RefSeq" id="WP_096461904.1">
    <property type="nucleotide sequence ID" value="NZ_AP014936.1"/>
</dbReference>
<dbReference type="PANTHER" id="PTHR43773">
    <property type="entry name" value="MAGNESIUM TRANSPORTER MGTE"/>
    <property type="match status" value="1"/>
</dbReference>
<dbReference type="Pfam" id="PF03448">
    <property type="entry name" value="MgtE_N"/>
    <property type="match status" value="1"/>
</dbReference>
<reference evidence="2 3" key="1">
    <citation type="submission" date="2015-08" db="EMBL/GenBank/DDBJ databases">
        <title>Complete genome sequence of Sulfurifustis variabilis.</title>
        <authorList>
            <person name="Miura A."/>
            <person name="Kojima H."/>
            <person name="Fukui M."/>
        </authorList>
    </citation>
    <scope>NUCLEOTIDE SEQUENCE [LARGE SCALE GENOMIC DNA]</scope>
    <source>
        <strain evidence="3">skN76</strain>
    </source>
</reference>
<dbReference type="KEGG" id="sva:SVA_2964"/>
<sequence length="279" mass="29919">MRNGKVHEITRAFLEAHPEEAARALEHVAAPSCAALLNAVPLKLATEVLRHMLPAHAARCLEYLKPQAVSGLLRALTPQTGAGLLRYLPEEARAAVLGELPPGAALGLRLLLSYPDDAVGAWTDTRVPAFAPDATTREAVERVRRSRHEAANYIYVVDADHRFRGVVGLPAALRASNRAALGELMQPAEPVSARAPLSAARAHEGWRQLHSLPVVDHEGRFVGALHYAALDQALAGRPRPEPIELATETLSGLVNAYWLGLAGLVRAAVPLITGRRGTP</sequence>
<evidence type="ECO:0000259" key="1">
    <source>
        <dbReference type="SMART" id="SM00924"/>
    </source>
</evidence>
<dbReference type="InterPro" id="IPR006669">
    <property type="entry name" value="MgtE_transporter"/>
</dbReference>
<dbReference type="Gene3D" id="3.10.580.10">
    <property type="entry name" value="CBS-domain"/>
    <property type="match status" value="1"/>
</dbReference>
<dbReference type="Proteomes" id="UP000218899">
    <property type="component" value="Chromosome"/>
</dbReference>
<gene>
    <name evidence="2" type="ORF">SVA_2964</name>
</gene>
<dbReference type="SMART" id="SM00924">
    <property type="entry name" value="MgtE_N"/>
    <property type="match status" value="1"/>
</dbReference>
<dbReference type="Pfam" id="PF00571">
    <property type="entry name" value="CBS"/>
    <property type="match status" value="1"/>
</dbReference>
<evidence type="ECO:0000313" key="3">
    <source>
        <dbReference type="Proteomes" id="UP000218899"/>
    </source>
</evidence>
<dbReference type="OrthoDB" id="6381600at2"/>
<organism evidence="2 3">
    <name type="scientific">Sulfurifustis variabilis</name>
    <dbReference type="NCBI Taxonomy" id="1675686"/>
    <lineage>
        <taxon>Bacteria</taxon>
        <taxon>Pseudomonadati</taxon>
        <taxon>Pseudomonadota</taxon>
        <taxon>Gammaproteobacteria</taxon>
        <taxon>Acidiferrobacterales</taxon>
        <taxon>Acidiferrobacteraceae</taxon>
        <taxon>Sulfurifustis</taxon>
    </lineage>
</organism>
<dbReference type="PANTHER" id="PTHR43773:SF1">
    <property type="entry name" value="MAGNESIUM TRANSPORTER MGTE"/>
    <property type="match status" value="1"/>
</dbReference>
<feature type="domain" description="Magnesium transporter MgtE intracellular" evidence="1">
    <location>
        <begin position="16"/>
        <end position="119"/>
    </location>
</feature>
<protein>
    <submittedName>
        <fullName evidence="2">Magnesium transporter</fullName>
    </submittedName>
</protein>
<evidence type="ECO:0000313" key="2">
    <source>
        <dbReference type="EMBL" id="BAU49512.1"/>
    </source>
</evidence>
<dbReference type="InterPro" id="IPR006668">
    <property type="entry name" value="Mg_transptr_MgtE_intracell_dom"/>
</dbReference>
<dbReference type="AlphaFoldDB" id="A0A1B4VA04"/>
<dbReference type="InterPro" id="IPR000644">
    <property type="entry name" value="CBS_dom"/>
</dbReference>
<dbReference type="GO" id="GO:0015095">
    <property type="term" value="F:magnesium ion transmembrane transporter activity"/>
    <property type="evidence" value="ECO:0007669"/>
    <property type="project" value="InterPro"/>
</dbReference>
<dbReference type="EMBL" id="AP014936">
    <property type="protein sequence ID" value="BAU49512.1"/>
    <property type="molecule type" value="Genomic_DNA"/>
</dbReference>
<keyword evidence="3" id="KW-1185">Reference proteome</keyword>
<proteinExistence type="predicted"/>
<dbReference type="InterPro" id="IPR038076">
    <property type="entry name" value="MgtE_N_sf"/>
</dbReference>